<evidence type="ECO:0000313" key="2">
    <source>
        <dbReference type="EMBL" id="XBY61732.1"/>
    </source>
</evidence>
<accession>A0AAU7XUT8</accession>
<name>A0AAU7XUT8_9PSED</name>
<dbReference type="AlphaFoldDB" id="A0AAU7XUT8"/>
<protein>
    <submittedName>
        <fullName evidence="2">DUF2513 domain-containing protein</fullName>
    </submittedName>
</protein>
<dbReference type="RefSeq" id="WP_021220768.1">
    <property type="nucleotide sequence ID" value="NZ_AP023081.1"/>
</dbReference>
<sequence>MKRDWDLIRALLLEIESLGTGQHFHPQPYAGHTLESVSHHLHLMCQAGLAECTAHHPWNGDPVMIAKGLTLAGHDLLDPIRDDDAWEATKAFLQQRMGGISLETLRSTARPPATGDTARHLRLAHNDALFN</sequence>
<reference evidence="1" key="1">
    <citation type="submission" date="2020-05" db="EMBL/GenBank/DDBJ databases">
        <title>Complete genome sequence of Pseudomonas sp. Sm006.</title>
        <authorList>
            <person name="Takeuchi K."/>
            <person name="Someya N."/>
        </authorList>
    </citation>
    <scope>NUCLEOTIDE SEQUENCE</scope>
    <source>
        <strain evidence="1">Sm006</strain>
    </source>
</reference>
<organism evidence="2">
    <name type="scientific">Pseudomonas solani</name>
    <dbReference type="NCBI Taxonomy" id="2731552"/>
    <lineage>
        <taxon>Bacteria</taxon>
        <taxon>Pseudomonadati</taxon>
        <taxon>Pseudomonadota</taxon>
        <taxon>Gammaproteobacteria</taxon>
        <taxon>Pseudomonadales</taxon>
        <taxon>Pseudomonadaceae</taxon>
        <taxon>Pseudomonas</taxon>
    </lineage>
</organism>
<evidence type="ECO:0000313" key="1">
    <source>
        <dbReference type="EMBL" id="BCD88430.1"/>
    </source>
</evidence>
<dbReference type="Proteomes" id="UP001064896">
    <property type="component" value="Chromosome"/>
</dbReference>
<reference evidence="2" key="2">
    <citation type="submission" date="2023-08" db="EMBL/GenBank/DDBJ databases">
        <title>Increased levels of nutrients transform a symbiont into a lethal pathobiont.</title>
        <authorList>
            <person name="Lachnit T."/>
            <person name="Ulrich L."/>
            <person name="Willmer F.M."/>
            <person name="Hasenbein T."/>
            <person name="Steiner L.X."/>
            <person name="Wolters M."/>
            <person name="Herbst E.M."/>
            <person name="Deines P."/>
        </authorList>
    </citation>
    <scope>NUCLEOTIDE SEQUENCE</scope>
    <source>
        <strain evidence="2">T3</strain>
    </source>
</reference>
<dbReference type="Pfam" id="PF10711">
    <property type="entry name" value="DUF2513"/>
    <property type="match status" value="1"/>
</dbReference>
<gene>
    <name evidence="2" type="ORF">ABS648_17355</name>
    <name evidence="1" type="ORF">PSm6_48370</name>
</gene>
<dbReference type="EMBL" id="CP158373">
    <property type="protein sequence ID" value="XBY61732.1"/>
    <property type="molecule type" value="Genomic_DNA"/>
</dbReference>
<evidence type="ECO:0000313" key="3">
    <source>
        <dbReference type="Proteomes" id="UP001064896"/>
    </source>
</evidence>
<dbReference type="InterPro" id="IPR019650">
    <property type="entry name" value="DUF2513"/>
</dbReference>
<dbReference type="EMBL" id="AP023081">
    <property type="protein sequence ID" value="BCD88430.1"/>
    <property type="molecule type" value="Genomic_DNA"/>
</dbReference>
<keyword evidence="3" id="KW-1185">Reference proteome</keyword>
<proteinExistence type="predicted"/>